<dbReference type="Gramene" id="C.cajan_21231.t">
    <property type="protein sequence ID" value="C.cajan_21231.t.cds1"/>
    <property type="gene ID" value="C.cajan_21231"/>
</dbReference>
<dbReference type="EMBL" id="CM003606">
    <property type="protein sequence ID" value="KYP68235.1"/>
    <property type="molecule type" value="Genomic_DNA"/>
</dbReference>
<dbReference type="Gramene" id="C.cajan_21234.t">
    <property type="protein sequence ID" value="C.cajan_21234.t.cds1"/>
    <property type="gene ID" value="C.cajan_21234"/>
</dbReference>
<sequence length="114" mass="12292">MNSAEICVFKKTNEIGLGGFLKSRDSTALESEIGLEILSDFPHQPLERKLPDEKLGALLVLADLPQRHRARPETVGLLHAAGGRSRLTCGLRRQLLPRSLSSGGLPCGLLGTSH</sequence>
<evidence type="ECO:0000313" key="3">
    <source>
        <dbReference type="EMBL" id="KYP68243.1"/>
    </source>
</evidence>
<evidence type="ECO:0000313" key="2">
    <source>
        <dbReference type="EMBL" id="KYP68240.1"/>
    </source>
</evidence>
<reference evidence="3 4" key="1">
    <citation type="journal article" date="2012" name="Nat. Biotechnol.">
        <title>Draft genome sequence of pigeonpea (Cajanus cajan), an orphan legume crop of resource-poor farmers.</title>
        <authorList>
            <person name="Varshney R.K."/>
            <person name="Chen W."/>
            <person name="Li Y."/>
            <person name="Bharti A.K."/>
            <person name="Saxena R.K."/>
            <person name="Schlueter J.A."/>
            <person name="Donoghue M.T."/>
            <person name="Azam S."/>
            <person name="Fan G."/>
            <person name="Whaley A.M."/>
            <person name="Farmer A.D."/>
            <person name="Sheridan J."/>
            <person name="Iwata A."/>
            <person name="Tuteja R."/>
            <person name="Penmetsa R.V."/>
            <person name="Wu W."/>
            <person name="Upadhyaya H.D."/>
            <person name="Yang S.P."/>
            <person name="Shah T."/>
            <person name="Saxena K.B."/>
            <person name="Michael T."/>
            <person name="McCombie W.R."/>
            <person name="Yang B."/>
            <person name="Zhang G."/>
            <person name="Yang H."/>
            <person name="Wang J."/>
            <person name="Spillane C."/>
            <person name="Cook D.R."/>
            <person name="May G.D."/>
            <person name="Xu X."/>
            <person name="Jackson S.A."/>
        </authorList>
    </citation>
    <scope>NUCLEOTIDE SEQUENCE [LARGE SCALE GENOMIC DNA]</scope>
    <source>
        <strain evidence="4">cv. Asha</strain>
    </source>
</reference>
<keyword evidence="4" id="KW-1185">Reference proteome</keyword>
<dbReference type="Gramene" id="C.cajan_21226.t">
    <property type="protein sequence ID" value="C.cajan_21226.t.cds1"/>
    <property type="gene ID" value="C.cajan_21226"/>
</dbReference>
<proteinExistence type="predicted"/>
<gene>
    <name evidence="1" type="ORF">KK1_021856</name>
    <name evidence="2" type="ORF">KK1_021861</name>
    <name evidence="3" type="ORF">KK1_021864</name>
</gene>
<protein>
    <submittedName>
        <fullName evidence="3">Uncharacterized protein</fullName>
    </submittedName>
</protein>
<evidence type="ECO:0000313" key="1">
    <source>
        <dbReference type="EMBL" id="KYP68235.1"/>
    </source>
</evidence>
<dbReference type="EMBL" id="CM003606">
    <property type="protein sequence ID" value="KYP68240.1"/>
    <property type="molecule type" value="Genomic_DNA"/>
</dbReference>
<dbReference type="Proteomes" id="UP000075243">
    <property type="component" value="Chromosome 4"/>
</dbReference>
<evidence type="ECO:0000313" key="4">
    <source>
        <dbReference type="Proteomes" id="UP000075243"/>
    </source>
</evidence>
<dbReference type="OMA" id="PLQIMIP"/>
<organism evidence="3 4">
    <name type="scientific">Cajanus cajan</name>
    <name type="common">Pigeon pea</name>
    <name type="synonym">Cajanus indicus</name>
    <dbReference type="NCBI Taxonomy" id="3821"/>
    <lineage>
        <taxon>Eukaryota</taxon>
        <taxon>Viridiplantae</taxon>
        <taxon>Streptophyta</taxon>
        <taxon>Embryophyta</taxon>
        <taxon>Tracheophyta</taxon>
        <taxon>Spermatophyta</taxon>
        <taxon>Magnoliopsida</taxon>
        <taxon>eudicotyledons</taxon>
        <taxon>Gunneridae</taxon>
        <taxon>Pentapetalae</taxon>
        <taxon>rosids</taxon>
        <taxon>fabids</taxon>
        <taxon>Fabales</taxon>
        <taxon>Fabaceae</taxon>
        <taxon>Papilionoideae</taxon>
        <taxon>50 kb inversion clade</taxon>
        <taxon>NPAAA clade</taxon>
        <taxon>indigoferoid/millettioid clade</taxon>
        <taxon>Phaseoleae</taxon>
        <taxon>Cajanus</taxon>
    </lineage>
</organism>
<dbReference type="EMBL" id="CM003606">
    <property type="protein sequence ID" value="KYP68243.1"/>
    <property type="molecule type" value="Genomic_DNA"/>
</dbReference>
<accession>A0A151TMH1</accession>
<name>A0A151TMH1_CAJCA</name>
<dbReference type="AlphaFoldDB" id="A0A151TMH1"/>